<feature type="region of interest" description="Disordered" evidence="1">
    <location>
        <begin position="75"/>
        <end position="148"/>
    </location>
</feature>
<proteinExistence type="predicted"/>
<dbReference type="EnsemblPlants" id="OB05G14220.1">
    <property type="protein sequence ID" value="OB05G14220.1"/>
    <property type="gene ID" value="OB05G14220"/>
</dbReference>
<feature type="region of interest" description="Disordered" evidence="1">
    <location>
        <begin position="1"/>
        <end position="55"/>
    </location>
</feature>
<dbReference type="Gramene" id="OB05G14220.1">
    <property type="protein sequence ID" value="OB05G14220.1"/>
    <property type="gene ID" value="OB05G14220"/>
</dbReference>
<dbReference type="Proteomes" id="UP000006038">
    <property type="component" value="Chromosome 5"/>
</dbReference>
<feature type="compositionally biased region" description="Low complexity" evidence="1">
    <location>
        <begin position="128"/>
        <end position="138"/>
    </location>
</feature>
<evidence type="ECO:0000313" key="3">
    <source>
        <dbReference type="Proteomes" id="UP000006038"/>
    </source>
</evidence>
<evidence type="ECO:0000313" key="2">
    <source>
        <dbReference type="EnsemblPlants" id="OB05G14220.1"/>
    </source>
</evidence>
<reference evidence="2" key="2">
    <citation type="submission" date="2013-04" db="UniProtKB">
        <authorList>
            <consortium name="EnsemblPlants"/>
        </authorList>
    </citation>
    <scope>IDENTIFICATION</scope>
</reference>
<keyword evidence="3" id="KW-1185">Reference proteome</keyword>
<reference evidence="2" key="1">
    <citation type="journal article" date="2013" name="Nat. Commun.">
        <title>Whole-genome sequencing of Oryza brachyantha reveals mechanisms underlying Oryza genome evolution.</title>
        <authorList>
            <person name="Chen J."/>
            <person name="Huang Q."/>
            <person name="Gao D."/>
            <person name="Wang J."/>
            <person name="Lang Y."/>
            <person name="Liu T."/>
            <person name="Li B."/>
            <person name="Bai Z."/>
            <person name="Luis Goicoechea J."/>
            <person name="Liang C."/>
            <person name="Chen C."/>
            <person name="Zhang W."/>
            <person name="Sun S."/>
            <person name="Liao Y."/>
            <person name="Zhang X."/>
            <person name="Yang L."/>
            <person name="Song C."/>
            <person name="Wang M."/>
            <person name="Shi J."/>
            <person name="Liu G."/>
            <person name="Liu J."/>
            <person name="Zhou H."/>
            <person name="Zhou W."/>
            <person name="Yu Q."/>
            <person name="An N."/>
            <person name="Chen Y."/>
            <person name="Cai Q."/>
            <person name="Wang B."/>
            <person name="Liu B."/>
            <person name="Min J."/>
            <person name="Huang Y."/>
            <person name="Wu H."/>
            <person name="Li Z."/>
            <person name="Zhang Y."/>
            <person name="Yin Y."/>
            <person name="Song W."/>
            <person name="Jiang J."/>
            <person name="Jackson S.A."/>
            <person name="Wing R.A."/>
            <person name="Wang J."/>
            <person name="Chen M."/>
        </authorList>
    </citation>
    <scope>NUCLEOTIDE SEQUENCE [LARGE SCALE GENOMIC DNA]</scope>
    <source>
        <strain evidence="2">cv. IRGC 101232</strain>
    </source>
</reference>
<organism evidence="2">
    <name type="scientific">Oryza brachyantha</name>
    <name type="common">malo sina</name>
    <dbReference type="NCBI Taxonomy" id="4533"/>
    <lineage>
        <taxon>Eukaryota</taxon>
        <taxon>Viridiplantae</taxon>
        <taxon>Streptophyta</taxon>
        <taxon>Embryophyta</taxon>
        <taxon>Tracheophyta</taxon>
        <taxon>Spermatophyta</taxon>
        <taxon>Magnoliopsida</taxon>
        <taxon>Liliopsida</taxon>
        <taxon>Poales</taxon>
        <taxon>Poaceae</taxon>
        <taxon>BOP clade</taxon>
        <taxon>Oryzoideae</taxon>
        <taxon>Oryzeae</taxon>
        <taxon>Oryzinae</taxon>
        <taxon>Oryza</taxon>
    </lineage>
</organism>
<dbReference type="HOGENOM" id="CLU_636762_0_0_1"/>
<feature type="compositionally biased region" description="Basic residues" evidence="1">
    <location>
        <begin position="96"/>
        <end position="114"/>
    </location>
</feature>
<sequence length="431" mass="46740">MWLASQAANGGDGQRPEKQDAAAPAPAPPGDDPSGSGGRRWLRMEYESSSEEFSRLGASATVRFREGSFALRPSAVAGAADPSSTATSPVPQVRKGAQKRKRKRGKGARKRKREHNVQSTSTTEKDGAASSDSSGYSSPIRRPKSLLVKSTRTDRGVLVCEYNNDEEAGKIYREGYLKYQKKLADIEIGMELREDRRREPLGEDVGILGGSGHMKDPNRANRHFLANEVEVDLDVLGPLVLHRVGGEVGCTHVVVVDQGGLGRKRVELVKVLAKPGYFSNNVSDDIVLGLNAGARHRDFMLGRPRHQVVAKEDNVARCGAPRVGATSLVGVGVDGEIQYYRRLDVKAEIQRVVDVLKNALKGAKVWLLGFMHVEVDLLDGLDDLRAGGVEVLEHPDKSAKVCRVSNWDTIGGGELGWCRACSLSCLLELGC</sequence>
<protein>
    <submittedName>
        <fullName evidence="2">Uncharacterized protein</fullName>
    </submittedName>
</protein>
<accession>J3M498</accession>
<evidence type="ECO:0000256" key="1">
    <source>
        <dbReference type="SAM" id="MobiDB-lite"/>
    </source>
</evidence>
<name>J3M498_ORYBR</name>
<dbReference type="AlphaFoldDB" id="J3M498"/>